<gene>
    <name evidence="3" type="ORF">ACFPRH_31120</name>
</gene>
<feature type="domain" description="CHAD" evidence="2">
    <location>
        <begin position="28"/>
        <end position="341"/>
    </location>
</feature>
<evidence type="ECO:0000256" key="1">
    <source>
        <dbReference type="SAM" id="MobiDB-lite"/>
    </source>
</evidence>
<accession>A0ABW0ARQ5</accession>
<evidence type="ECO:0000313" key="4">
    <source>
        <dbReference type="Proteomes" id="UP001596160"/>
    </source>
</evidence>
<reference evidence="4" key="1">
    <citation type="journal article" date="2019" name="Int. J. Syst. Evol. Microbiol.">
        <title>The Global Catalogue of Microorganisms (GCM) 10K type strain sequencing project: providing services to taxonomists for standard genome sequencing and annotation.</title>
        <authorList>
            <consortium name="The Broad Institute Genomics Platform"/>
            <consortium name="The Broad Institute Genome Sequencing Center for Infectious Disease"/>
            <person name="Wu L."/>
            <person name="Ma J."/>
        </authorList>
    </citation>
    <scope>NUCLEOTIDE SEQUENCE [LARGE SCALE GENOMIC DNA]</scope>
    <source>
        <strain evidence="4">PCU 266</strain>
    </source>
</reference>
<evidence type="ECO:0000259" key="2">
    <source>
        <dbReference type="PROSITE" id="PS51708"/>
    </source>
</evidence>
<dbReference type="InterPro" id="IPR038186">
    <property type="entry name" value="CHAD_dom_sf"/>
</dbReference>
<evidence type="ECO:0000313" key="3">
    <source>
        <dbReference type="EMBL" id="MFC5156172.1"/>
    </source>
</evidence>
<organism evidence="3 4">
    <name type="scientific">Streptomyces amakusaensis</name>
    <dbReference type="NCBI Taxonomy" id="67271"/>
    <lineage>
        <taxon>Bacteria</taxon>
        <taxon>Bacillati</taxon>
        <taxon>Actinomycetota</taxon>
        <taxon>Actinomycetes</taxon>
        <taxon>Kitasatosporales</taxon>
        <taxon>Streptomycetaceae</taxon>
        <taxon>Streptomyces</taxon>
    </lineage>
</organism>
<dbReference type="EMBL" id="JBHSKP010000030">
    <property type="protein sequence ID" value="MFC5156172.1"/>
    <property type="molecule type" value="Genomic_DNA"/>
</dbReference>
<dbReference type="Proteomes" id="UP001596160">
    <property type="component" value="Unassembled WGS sequence"/>
</dbReference>
<dbReference type="InterPro" id="IPR007899">
    <property type="entry name" value="CHAD_dom"/>
</dbReference>
<dbReference type="RefSeq" id="WP_381735266.1">
    <property type="nucleotide sequence ID" value="NZ_BAAASB010000026.1"/>
</dbReference>
<protein>
    <submittedName>
        <fullName evidence="3">CHAD domain-containing protein</fullName>
    </submittedName>
</protein>
<proteinExistence type="predicted"/>
<feature type="region of interest" description="Disordered" evidence="1">
    <location>
        <begin position="1"/>
        <end position="30"/>
    </location>
</feature>
<keyword evidence="4" id="KW-1185">Reference proteome</keyword>
<name>A0ABW0ARQ5_9ACTN</name>
<comment type="caution">
    <text evidence="3">The sequence shown here is derived from an EMBL/GenBank/DDBJ whole genome shotgun (WGS) entry which is preliminary data.</text>
</comment>
<dbReference type="Pfam" id="PF05235">
    <property type="entry name" value="CHAD"/>
    <property type="match status" value="1"/>
</dbReference>
<dbReference type="Gene3D" id="1.40.20.10">
    <property type="entry name" value="CHAD domain"/>
    <property type="match status" value="1"/>
</dbReference>
<dbReference type="PROSITE" id="PS51708">
    <property type="entry name" value="CHAD"/>
    <property type="match status" value="1"/>
</dbReference>
<dbReference type="SMART" id="SM00880">
    <property type="entry name" value="CHAD"/>
    <property type="match status" value="1"/>
</dbReference>
<sequence>MCRRRSLSPGGEGVLKPELPRVPAQGGAPSAGEALTGYLHARAGEFLRGLRLHGESGADTAGAAEAARALRTASRRIGGTLHTFRPMLDPVWADGLRAELAWLATTLAQEHACVSRLNRLVAALARLSGAAGAAGGTADARGPLGMGAARAGALLERQLTLGRTRSHSAALQALGSARFHAVADAVALLASERPPAPAFPPPPADAVTEAVRRRLLDAAAALPLARAGRPYNADALVHGLTTSAEEAQDAPWHRVRSLLRLHRYALEVTGPEPDPELAGAGRLLDRHRDASEAATTAAAAARTPRIAPATAYVLGVLHADQRHEVEAARFAFQEVWQTAAGARTGGGR</sequence>